<gene>
    <name evidence="1" type="ORF">ACFQ1S_38800</name>
</gene>
<evidence type="ECO:0000313" key="1">
    <source>
        <dbReference type="EMBL" id="MFD1051063.1"/>
    </source>
</evidence>
<feature type="non-terminal residue" evidence="1">
    <location>
        <position position="65"/>
    </location>
</feature>
<sequence length="65" mass="7103">MTTIMNAPSTRMLTLLSLLQDGRAWQGAELAERLTDVHSTSKICPVLTSSSNFAQTVRGAGMWYS</sequence>
<comment type="caution">
    <text evidence="1">The sequence shown here is derived from an EMBL/GenBank/DDBJ whole genome shotgun (WGS) entry which is preliminary data.</text>
</comment>
<accession>A0ABW3MKA1</accession>
<dbReference type="Proteomes" id="UP001597045">
    <property type="component" value="Unassembled WGS sequence"/>
</dbReference>
<dbReference type="EMBL" id="JBHTIS010003302">
    <property type="protein sequence ID" value="MFD1051063.1"/>
    <property type="molecule type" value="Genomic_DNA"/>
</dbReference>
<organism evidence="1 2">
    <name type="scientific">Kibdelosporangium lantanae</name>
    <dbReference type="NCBI Taxonomy" id="1497396"/>
    <lineage>
        <taxon>Bacteria</taxon>
        <taxon>Bacillati</taxon>
        <taxon>Actinomycetota</taxon>
        <taxon>Actinomycetes</taxon>
        <taxon>Pseudonocardiales</taxon>
        <taxon>Pseudonocardiaceae</taxon>
        <taxon>Kibdelosporangium</taxon>
    </lineage>
</organism>
<reference evidence="2" key="1">
    <citation type="journal article" date="2019" name="Int. J. Syst. Evol. Microbiol.">
        <title>The Global Catalogue of Microorganisms (GCM) 10K type strain sequencing project: providing services to taxonomists for standard genome sequencing and annotation.</title>
        <authorList>
            <consortium name="The Broad Institute Genomics Platform"/>
            <consortium name="The Broad Institute Genome Sequencing Center for Infectious Disease"/>
            <person name="Wu L."/>
            <person name="Ma J."/>
        </authorList>
    </citation>
    <scope>NUCLEOTIDE SEQUENCE [LARGE SCALE GENOMIC DNA]</scope>
    <source>
        <strain evidence="2">JCM 31486</strain>
    </source>
</reference>
<proteinExistence type="predicted"/>
<keyword evidence="2" id="KW-1185">Reference proteome</keyword>
<protein>
    <submittedName>
        <fullName evidence="1">Uncharacterized protein</fullName>
    </submittedName>
</protein>
<evidence type="ECO:0000313" key="2">
    <source>
        <dbReference type="Proteomes" id="UP001597045"/>
    </source>
</evidence>
<name>A0ABW3MKA1_9PSEU</name>